<dbReference type="Proteomes" id="UP000682416">
    <property type="component" value="Chromosome"/>
</dbReference>
<dbReference type="EMBL" id="CP074402">
    <property type="protein sequence ID" value="QVJ02393.1"/>
    <property type="molecule type" value="Genomic_DNA"/>
</dbReference>
<dbReference type="InterPro" id="IPR010610">
    <property type="entry name" value="EryCIII-like_C"/>
</dbReference>
<evidence type="ECO:0000313" key="2">
    <source>
        <dbReference type="EMBL" id="QVJ02393.1"/>
    </source>
</evidence>
<sequence>MAGLDVEVVATLDAGQLESMRLPDNVRAVEFVPLNVLLPTCSAIVHHGGSGTVAAALEHAVPQLIVPAVYWSDKFYGPVASANGLEEQGAGIYVADSDRLTAADLRAQLDRVLSEPSFEENARRLSAEAREVPTPNDLVPLLEGLTGRFARPARPTKERTS</sequence>
<protein>
    <recommendedName>
        <fullName evidence="1">Erythromycin biosynthesis protein CIII-like C-terminal domain-containing protein</fullName>
    </recommendedName>
</protein>
<name>A0A975LBD3_9ACTN</name>
<dbReference type="Gene3D" id="3.40.50.2000">
    <property type="entry name" value="Glycogen Phosphorylase B"/>
    <property type="match status" value="1"/>
</dbReference>
<dbReference type="KEGG" id="nec:KGD82_07515"/>
<dbReference type="InterPro" id="IPR050426">
    <property type="entry name" value="Glycosyltransferase_28"/>
</dbReference>
<keyword evidence="3" id="KW-1185">Reference proteome</keyword>
<feature type="domain" description="Erythromycin biosynthesis protein CIII-like C-terminal" evidence="1">
    <location>
        <begin position="2"/>
        <end position="144"/>
    </location>
</feature>
<accession>A0A975LBD3</accession>
<dbReference type="AlphaFoldDB" id="A0A975LBD3"/>
<evidence type="ECO:0000259" key="1">
    <source>
        <dbReference type="Pfam" id="PF06722"/>
    </source>
</evidence>
<dbReference type="GO" id="GO:0016757">
    <property type="term" value="F:glycosyltransferase activity"/>
    <property type="evidence" value="ECO:0007669"/>
    <property type="project" value="UniProtKB-ARBA"/>
</dbReference>
<reference evidence="2" key="1">
    <citation type="submission" date="2021-05" db="EMBL/GenBank/DDBJ databases">
        <authorList>
            <person name="Kaiqin L."/>
            <person name="Jian G."/>
        </authorList>
    </citation>
    <scope>NUCLEOTIDE SEQUENCE</scope>
    <source>
        <strain evidence="2">HDS5</strain>
    </source>
</reference>
<organism evidence="2 3">
    <name type="scientific">Nocardiopsis eucommiae</name>
    <dbReference type="NCBI Taxonomy" id="2831970"/>
    <lineage>
        <taxon>Bacteria</taxon>
        <taxon>Bacillati</taxon>
        <taxon>Actinomycetota</taxon>
        <taxon>Actinomycetes</taxon>
        <taxon>Streptosporangiales</taxon>
        <taxon>Nocardiopsidaceae</taxon>
        <taxon>Nocardiopsis</taxon>
    </lineage>
</organism>
<gene>
    <name evidence="2" type="ORF">KGD82_07515</name>
</gene>
<dbReference type="PANTHER" id="PTHR48050:SF13">
    <property type="entry name" value="STEROL 3-BETA-GLUCOSYLTRANSFERASE UGT80A2"/>
    <property type="match status" value="1"/>
</dbReference>
<evidence type="ECO:0000313" key="3">
    <source>
        <dbReference type="Proteomes" id="UP000682416"/>
    </source>
</evidence>
<dbReference type="SUPFAM" id="SSF53756">
    <property type="entry name" value="UDP-Glycosyltransferase/glycogen phosphorylase"/>
    <property type="match status" value="1"/>
</dbReference>
<dbReference type="Pfam" id="PF06722">
    <property type="entry name" value="EryCIII-like_C"/>
    <property type="match status" value="1"/>
</dbReference>
<proteinExistence type="predicted"/>
<dbReference type="PANTHER" id="PTHR48050">
    <property type="entry name" value="STEROL 3-BETA-GLUCOSYLTRANSFERASE"/>
    <property type="match status" value="1"/>
</dbReference>